<evidence type="ECO:0000313" key="1">
    <source>
        <dbReference type="EMBL" id="GBN80306.1"/>
    </source>
</evidence>
<dbReference type="EMBL" id="BGPR01018849">
    <property type="protein sequence ID" value="GBN80306.1"/>
    <property type="molecule type" value="Genomic_DNA"/>
</dbReference>
<dbReference type="AlphaFoldDB" id="A0A4Y2RY56"/>
<dbReference type="Proteomes" id="UP000499080">
    <property type="component" value="Unassembled WGS sequence"/>
</dbReference>
<reference evidence="1 2" key="1">
    <citation type="journal article" date="2019" name="Sci. Rep.">
        <title>Orb-weaving spider Araneus ventricosus genome elucidates the spidroin gene catalogue.</title>
        <authorList>
            <person name="Kono N."/>
            <person name="Nakamura H."/>
            <person name="Ohtoshi R."/>
            <person name="Moran D.A.P."/>
            <person name="Shinohara A."/>
            <person name="Yoshida Y."/>
            <person name="Fujiwara M."/>
            <person name="Mori M."/>
            <person name="Tomita M."/>
            <person name="Arakawa K."/>
        </authorList>
    </citation>
    <scope>NUCLEOTIDE SEQUENCE [LARGE SCALE GENOMIC DNA]</scope>
</reference>
<protein>
    <submittedName>
        <fullName evidence="1">Uncharacterized protein</fullName>
    </submittedName>
</protein>
<proteinExistence type="predicted"/>
<accession>A0A4Y2RY56</accession>
<sequence>MSGKTFSHKKVRPTVTITSGKTFSRKKVRPNCHLTSGKTFHTRKFDRLSLMSGKTFCQQESSTDCPITSGKTFSARKLRPTVTVRRRRRRFHNKVHADCHICNEAKEFSHKKVRQTSP</sequence>
<comment type="caution">
    <text evidence="1">The sequence shown here is derived from an EMBL/GenBank/DDBJ whole genome shotgun (WGS) entry which is preliminary data.</text>
</comment>
<organism evidence="1 2">
    <name type="scientific">Araneus ventricosus</name>
    <name type="common">Orbweaver spider</name>
    <name type="synonym">Epeira ventricosa</name>
    <dbReference type="NCBI Taxonomy" id="182803"/>
    <lineage>
        <taxon>Eukaryota</taxon>
        <taxon>Metazoa</taxon>
        <taxon>Ecdysozoa</taxon>
        <taxon>Arthropoda</taxon>
        <taxon>Chelicerata</taxon>
        <taxon>Arachnida</taxon>
        <taxon>Araneae</taxon>
        <taxon>Araneomorphae</taxon>
        <taxon>Entelegynae</taxon>
        <taxon>Araneoidea</taxon>
        <taxon>Araneidae</taxon>
        <taxon>Araneus</taxon>
    </lineage>
</organism>
<evidence type="ECO:0000313" key="2">
    <source>
        <dbReference type="Proteomes" id="UP000499080"/>
    </source>
</evidence>
<keyword evidence="2" id="KW-1185">Reference proteome</keyword>
<name>A0A4Y2RY56_ARAVE</name>
<gene>
    <name evidence="1" type="ORF">AVEN_188641_1</name>
</gene>